<dbReference type="GO" id="GO:0031047">
    <property type="term" value="P:regulatory ncRNA-mediated gene silencing"/>
    <property type="evidence" value="ECO:0007669"/>
    <property type="project" value="UniProtKB-KW"/>
</dbReference>
<dbReference type="AlphaFoldDB" id="A0A811S1M4"/>
<dbReference type="CDD" id="cd02846">
    <property type="entry name" value="PAZ_argonaute_like"/>
    <property type="match status" value="1"/>
</dbReference>
<accession>A0A811S1M4</accession>
<dbReference type="InterPro" id="IPR032474">
    <property type="entry name" value="Argonaute_N"/>
</dbReference>
<dbReference type="Pfam" id="PF16486">
    <property type="entry name" value="ArgoN"/>
    <property type="match status" value="1"/>
</dbReference>
<evidence type="ECO:0000256" key="3">
    <source>
        <dbReference type="SAM" id="MobiDB-lite"/>
    </source>
</evidence>
<feature type="compositionally biased region" description="Gly residues" evidence="3">
    <location>
        <begin position="20"/>
        <end position="36"/>
    </location>
</feature>
<dbReference type="InterPro" id="IPR036397">
    <property type="entry name" value="RNaseH_sf"/>
</dbReference>
<dbReference type="SMART" id="SM01163">
    <property type="entry name" value="DUF1785"/>
    <property type="match status" value="1"/>
</dbReference>
<dbReference type="CDD" id="cd04657">
    <property type="entry name" value="Piwi_ago-like"/>
    <property type="match status" value="1"/>
</dbReference>
<name>A0A811S1M4_9POAL</name>
<gene>
    <name evidence="6" type="ORF">NCGR_LOCUS59359</name>
</gene>
<feature type="region of interest" description="Disordered" evidence="3">
    <location>
        <begin position="117"/>
        <end position="140"/>
    </location>
</feature>
<feature type="domain" description="Piwi" evidence="5">
    <location>
        <begin position="675"/>
        <end position="996"/>
    </location>
</feature>
<protein>
    <recommendedName>
        <fullName evidence="8">Argonaute 1</fullName>
    </recommendedName>
</protein>
<dbReference type="PROSITE" id="PS50822">
    <property type="entry name" value="PIWI"/>
    <property type="match status" value="1"/>
</dbReference>
<dbReference type="Gene3D" id="3.30.420.10">
    <property type="entry name" value="Ribonuclease H-like superfamily/Ribonuclease H"/>
    <property type="match status" value="1"/>
</dbReference>
<dbReference type="OrthoDB" id="10252740at2759"/>
<dbReference type="Pfam" id="PF16487">
    <property type="entry name" value="ArgoMid"/>
    <property type="match status" value="1"/>
</dbReference>
<dbReference type="Pfam" id="PF16488">
    <property type="entry name" value="ArgoL2"/>
    <property type="match status" value="1"/>
</dbReference>
<keyword evidence="7" id="KW-1185">Reference proteome</keyword>
<dbReference type="Pfam" id="PF02171">
    <property type="entry name" value="Piwi"/>
    <property type="match status" value="1"/>
</dbReference>
<reference evidence="6" key="1">
    <citation type="submission" date="2020-10" db="EMBL/GenBank/DDBJ databases">
        <authorList>
            <person name="Han B."/>
            <person name="Lu T."/>
            <person name="Zhao Q."/>
            <person name="Huang X."/>
            <person name="Zhao Y."/>
        </authorList>
    </citation>
    <scope>NUCLEOTIDE SEQUENCE</scope>
</reference>
<dbReference type="InterPro" id="IPR012337">
    <property type="entry name" value="RNaseH-like_sf"/>
</dbReference>
<evidence type="ECO:0000313" key="6">
    <source>
        <dbReference type="EMBL" id="CAD6335261.1"/>
    </source>
</evidence>
<dbReference type="FunFam" id="3.40.50.2300:FF:000110">
    <property type="entry name" value="Argonaute 10"/>
    <property type="match status" value="1"/>
</dbReference>
<dbReference type="Pfam" id="PF08699">
    <property type="entry name" value="ArgoL1"/>
    <property type="match status" value="1"/>
</dbReference>
<dbReference type="Pfam" id="PF02170">
    <property type="entry name" value="PAZ"/>
    <property type="match status" value="1"/>
</dbReference>
<dbReference type="Pfam" id="PF12764">
    <property type="entry name" value="Gly-rich_Ago1"/>
    <property type="match status" value="1"/>
</dbReference>
<dbReference type="InterPro" id="IPR032472">
    <property type="entry name" value="ArgoL2"/>
</dbReference>
<dbReference type="GO" id="GO:0003723">
    <property type="term" value="F:RNA binding"/>
    <property type="evidence" value="ECO:0007669"/>
    <property type="project" value="InterPro"/>
</dbReference>
<feature type="region of interest" description="Disordered" evidence="3">
    <location>
        <begin position="1004"/>
        <end position="1027"/>
    </location>
</feature>
<evidence type="ECO:0000256" key="1">
    <source>
        <dbReference type="ARBA" id="ARBA00008201"/>
    </source>
</evidence>
<dbReference type="SMART" id="SM00949">
    <property type="entry name" value="PAZ"/>
    <property type="match status" value="1"/>
</dbReference>
<evidence type="ECO:0000256" key="2">
    <source>
        <dbReference type="ARBA" id="ARBA00023158"/>
    </source>
</evidence>
<dbReference type="Gene3D" id="3.40.50.2300">
    <property type="match status" value="1"/>
</dbReference>
<dbReference type="InterPro" id="IPR045246">
    <property type="entry name" value="Piwi_ago-like"/>
</dbReference>
<comment type="similarity">
    <text evidence="1">Belongs to the argonaute family. Ago subfamily.</text>
</comment>
<dbReference type="PANTHER" id="PTHR22891">
    <property type="entry name" value="EUKARYOTIC TRANSLATION INITIATION FACTOR 2C"/>
    <property type="match status" value="1"/>
</dbReference>
<evidence type="ECO:0000313" key="7">
    <source>
        <dbReference type="Proteomes" id="UP000604825"/>
    </source>
</evidence>
<dbReference type="InterPro" id="IPR036085">
    <property type="entry name" value="PAZ_dom_sf"/>
</dbReference>
<dbReference type="InterPro" id="IPR032473">
    <property type="entry name" value="Argonaute_Mid_dom"/>
</dbReference>
<proteinExistence type="inferred from homology"/>
<evidence type="ECO:0000259" key="5">
    <source>
        <dbReference type="PROSITE" id="PS50822"/>
    </source>
</evidence>
<dbReference type="FunFam" id="2.170.260.10:FF:000001">
    <property type="entry name" value="Protein argonaute-2"/>
    <property type="match status" value="1"/>
</dbReference>
<dbReference type="SUPFAM" id="SSF53098">
    <property type="entry name" value="Ribonuclease H-like"/>
    <property type="match status" value="1"/>
</dbReference>
<dbReference type="Gene3D" id="2.170.260.10">
    <property type="entry name" value="paz domain"/>
    <property type="match status" value="1"/>
</dbReference>
<dbReference type="InterPro" id="IPR014811">
    <property type="entry name" value="ArgoL1"/>
</dbReference>
<sequence length="1049" mass="116754">MGSWRPKLPGFGEGSQAAEPGGGGRGPGRGFRGRGGSYHQQLPQGGRGTGYYQHGQGSMLQPRGGMMSQRWQPAGPAEGYLGQGQAYREVQPPHYYGGGRGGRGAGPSAIAPELRQAMETSHEPDNISPETGSPDLSPRASTVEVTDQLKDLSVQDESNMCQDIVQAFPVSSNAYKFPHRPGSGSIGTRCLVKANHFFAELPDKDLHQYDVSITPEVTSRIVNRSVMEELVKLHKMSYLGGRLPAYDGRKSLYTAGPLPFTSKEFHITLLEEDDGSGVERRKKTYKVVIKFAARADLRRLDQFLAGRQAEAPQEALQVLDIVLRELPTTRYAIFGRSFFSPDLGRRRSLGEGIECWRGFYQSIRPTQMGLSLNIDMSATAFFEPLPVIDFVAQLLNTDIHSRPLSDAERVKIKKALRGVKVEVTHRGNMRRKYRIAGLTSLATRELTFPVDQGGTLKSVVQYFQETYGFAIQHTYLPCLQVGNQQHPNYLPMEVCKIVEGQRYSKRLNQGQIRALLEETCQRPHDRERDIIQMVNHNSYHEDPYAKEFGIKISERLASIEARILPAPRLKYNETGREKDCLPRVGQWNMMNKKMVNGGRVRSWICVNFARNVQESVAVGFCRELARMCQASGMDFALETVLPPIYAHPDKVERALKARFHDAMNMLGPQRRELDLLIGILPDNNGSLYGDLKRICEIDLGLVSQCCCAKQVFKMNKQILANLALKINVKVGGRNTVLADAVSRRIPLVTDRPTIIFGADVTHPHPGEDSSPSIAAVVASQDWPEVTKYAGLVSAQSHRQELIEDLYKVTHDPQKGTICGGMIRELLISFKRSTGQKPQRILFYRDGVSEGQFYQVLLHELDAIRKACASLEANYQPQVTFIVVQKRHHTRLFAHNHNDQNSVDRSGNILPGTVVDSKICHPTEFDFFLCSHAGIKGTSRPAHYHVLWDENNFTADALQTLTNNLCYTYARCTRSVSIVPPAYYAHLAAFRARFYMEPDSSDSGSLASGARGGGAPSNSSTSRSTRAANAGVVRPLPALKDSVKNVMFYC</sequence>
<keyword evidence="2" id="KW-0943">RNA-mediated gene silencing</keyword>
<evidence type="ECO:0000259" key="4">
    <source>
        <dbReference type="PROSITE" id="PS50821"/>
    </source>
</evidence>
<dbReference type="SMART" id="SM00950">
    <property type="entry name" value="Piwi"/>
    <property type="match status" value="1"/>
</dbReference>
<feature type="domain" description="PAZ" evidence="4">
    <location>
        <begin position="386"/>
        <end position="499"/>
    </location>
</feature>
<dbReference type="InterPro" id="IPR003165">
    <property type="entry name" value="Piwi"/>
</dbReference>
<organism evidence="6 7">
    <name type="scientific">Miscanthus lutarioriparius</name>
    <dbReference type="NCBI Taxonomy" id="422564"/>
    <lineage>
        <taxon>Eukaryota</taxon>
        <taxon>Viridiplantae</taxon>
        <taxon>Streptophyta</taxon>
        <taxon>Embryophyta</taxon>
        <taxon>Tracheophyta</taxon>
        <taxon>Spermatophyta</taxon>
        <taxon>Magnoliopsida</taxon>
        <taxon>Liliopsida</taxon>
        <taxon>Poales</taxon>
        <taxon>Poaceae</taxon>
        <taxon>PACMAD clade</taxon>
        <taxon>Panicoideae</taxon>
        <taxon>Andropogonodae</taxon>
        <taxon>Andropogoneae</taxon>
        <taxon>Saccharinae</taxon>
        <taxon>Miscanthus</taxon>
    </lineage>
</organism>
<evidence type="ECO:0008006" key="8">
    <source>
        <dbReference type="Google" id="ProtNLM"/>
    </source>
</evidence>
<dbReference type="InterPro" id="IPR003100">
    <property type="entry name" value="PAZ_dom"/>
</dbReference>
<feature type="compositionally biased region" description="Low complexity" evidence="3">
    <location>
        <begin position="1015"/>
        <end position="1027"/>
    </location>
</feature>
<dbReference type="EMBL" id="CAJGYO010000018">
    <property type="protein sequence ID" value="CAD6335261.1"/>
    <property type="molecule type" value="Genomic_DNA"/>
</dbReference>
<comment type="caution">
    <text evidence="6">The sequence shown here is derived from an EMBL/GenBank/DDBJ whole genome shotgun (WGS) entry which is preliminary data.</text>
</comment>
<dbReference type="InterPro" id="IPR024357">
    <property type="entry name" value="Argonaut_Gly-rich"/>
</dbReference>
<dbReference type="SUPFAM" id="SSF101690">
    <property type="entry name" value="PAZ domain"/>
    <property type="match status" value="1"/>
</dbReference>
<dbReference type="PROSITE" id="PS50821">
    <property type="entry name" value="PAZ"/>
    <property type="match status" value="1"/>
</dbReference>
<dbReference type="FunFam" id="3.30.420.10:FF:000013">
    <property type="entry name" value="protein argonaute 10-like"/>
    <property type="match status" value="1"/>
</dbReference>
<feature type="region of interest" description="Disordered" evidence="3">
    <location>
        <begin position="1"/>
        <end position="80"/>
    </location>
</feature>
<dbReference type="Proteomes" id="UP000604825">
    <property type="component" value="Unassembled WGS sequence"/>
</dbReference>